<dbReference type="EMBL" id="GIIL01006015">
    <property type="protein sequence ID" value="NOV49741.1"/>
    <property type="molecule type" value="Transcribed_RNA"/>
</dbReference>
<dbReference type="InterPro" id="IPR011333">
    <property type="entry name" value="SKP1/BTB/POZ_sf"/>
</dbReference>
<dbReference type="GO" id="GO:0006357">
    <property type="term" value="P:regulation of transcription by RNA polymerase II"/>
    <property type="evidence" value="ECO:0007669"/>
    <property type="project" value="TreeGrafter"/>
</dbReference>
<feature type="compositionally biased region" description="Low complexity" evidence="9">
    <location>
        <begin position="136"/>
        <end position="149"/>
    </location>
</feature>
<dbReference type="PANTHER" id="PTHR23110">
    <property type="entry name" value="BTB DOMAIN TRANSCRIPTION FACTOR"/>
    <property type="match status" value="1"/>
</dbReference>
<keyword evidence="3" id="KW-0221">Differentiation</keyword>
<dbReference type="GO" id="GO:0005634">
    <property type="term" value="C:nucleus"/>
    <property type="evidence" value="ECO:0007669"/>
    <property type="project" value="UniProtKB-SubCell"/>
</dbReference>
<accession>A0A6M2DXF1</accession>
<dbReference type="FunFam" id="3.30.710.10:FF:000091">
    <property type="entry name" value="Lola, isoform F"/>
    <property type="match status" value="1"/>
</dbReference>
<evidence type="ECO:0000256" key="8">
    <source>
        <dbReference type="ARBA" id="ARBA00037382"/>
    </source>
</evidence>
<evidence type="ECO:0000256" key="2">
    <source>
        <dbReference type="ARBA" id="ARBA00022473"/>
    </source>
</evidence>
<dbReference type="GO" id="GO:0016199">
    <property type="term" value="P:axon midline choice point recognition"/>
    <property type="evidence" value="ECO:0007669"/>
    <property type="project" value="UniProtKB-ARBA"/>
</dbReference>
<dbReference type="GO" id="GO:0007526">
    <property type="term" value="P:larval somatic muscle development"/>
    <property type="evidence" value="ECO:0007669"/>
    <property type="project" value="UniProtKB-ARBA"/>
</dbReference>
<dbReference type="InterPro" id="IPR051095">
    <property type="entry name" value="Dros_DevTransReg"/>
</dbReference>
<sequence length="559" mass="62806">MEDDQQFCLKWNNHQSTLISQFDTLLENETLVDCTLAAEGKYLRAHKVVLSACSPYFESLLRLQYDKHPIFILKDVKYQELRAMIDYMYRGQVNISQDQLGALLKAAETLQIKGLSDSRTNEKKQPERVPSPPLPSSTKSSGPTISKPIVKPPPPDDDIADQSSPADRETSSSPTSRKRRRSRRHSNDESAVLPDNHELSNSSTHSEFVSHLSAQSSINRPSITDRTENSTDTFQSPAIAKTTEKLNVPKVKEIRKSEQHSELILEPKSEYVDEEGNDSVEDLTLEDEDMDDMDQSQAGPSHGGEGSSQGFAGWHNMGGDRTQDEVFMAAQDAAAGHRDSQVLTTKPRAVALGAEEVDLVADLDLTKEDCSLNWMARCSHPGCGHMTTRENLPAHLKSHYERSSSIRVDNAQQKVQNWESFLERVVHTPHKEQSESSVDENKSAKLLQKNDELAEEHKKSKYIVRVAEDANSIKEVILGSISAEEYRLHKEQAESAKLKKKKKSRPNVLKVVHLTGDSKVVSRRESADLPSTSDNECDQKHRRVRKRPNWMSAGEFAQY</sequence>
<evidence type="ECO:0000256" key="3">
    <source>
        <dbReference type="ARBA" id="ARBA00022782"/>
    </source>
</evidence>
<dbReference type="InterPro" id="IPR000210">
    <property type="entry name" value="BTB/POZ_dom"/>
</dbReference>
<keyword evidence="6" id="KW-0804">Transcription</keyword>
<evidence type="ECO:0000256" key="6">
    <source>
        <dbReference type="ARBA" id="ARBA00023163"/>
    </source>
</evidence>
<comment type="subcellular location">
    <subcellularLocation>
        <location evidence="1">Nucleus</location>
    </subcellularLocation>
</comment>
<dbReference type="SMART" id="SM00225">
    <property type="entry name" value="BTB"/>
    <property type="match status" value="1"/>
</dbReference>
<evidence type="ECO:0000259" key="10">
    <source>
        <dbReference type="PROSITE" id="PS50097"/>
    </source>
</evidence>
<dbReference type="GO" id="GO:0035167">
    <property type="term" value="P:larval lymph gland hemopoiesis"/>
    <property type="evidence" value="ECO:0007669"/>
    <property type="project" value="UniProtKB-ARBA"/>
</dbReference>
<dbReference type="GO" id="GO:0007464">
    <property type="term" value="P:R3/R4 cell fate commitment"/>
    <property type="evidence" value="ECO:0007669"/>
    <property type="project" value="UniProtKB-ARBA"/>
</dbReference>
<reference evidence="11" key="1">
    <citation type="submission" date="2020-03" db="EMBL/GenBank/DDBJ databases">
        <title>Transcriptomic Profiling of the Digestive Tract of the Rat Flea, Xenopsylla cheopis, Following Blood Feeding and Infection with Yersinia pestis.</title>
        <authorList>
            <person name="Bland D.M."/>
            <person name="Martens C.A."/>
            <person name="Virtaneva K."/>
            <person name="Kanakabandi K."/>
            <person name="Long D."/>
            <person name="Rosenke R."/>
            <person name="Saturday G.A."/>
            <person name="Hoyt F.H."/>
            <person name="Bruno D.P."/>
            <person name="Ribeiro J.M.C."/>
            <person name="Hinnebusch J."/>
        </authorList>
    </citation>
    <scope>NUCLEOTIDE SEQUENCE</scope>
</reference>
<keyword evidence="5" id="KW-0805">Transcription regulation</keyword>
<dbReference type="GO" id="GO:0008406">
    <property type="term" value="P:gonad development"/>
    <property type="evidence" value="ECO:0007669"/>
    <property type="project" value="UniProtKB-ARBA"/>
</dbReference>
<evidence type="ECO:0000256" key="4">
    <source>
        <dbReference type="ARBA" id="ARBA00022902"/>
    </source>
</evidence>
<keyword evidence="4" id="KW-0524">Neurogenesis</keyword>
<dbReference type="GO" id="GO:0045476">
    <property type="term" value="P:nurse cell apoptotic process"/>
    <property type="evidence" value="ECO:0007669"/>
    <property type="project" value="UniProtKB-ARBA"/>
</dbReference>
<feature type="compositionally biased region" description="Polar residues" evidence="9">
    <location>
        <begin position="199"/>
        <end position="222"/>
    </location>
</feature>
<name>A0A6M2DXF1_XENCH</name>
<feature type="compositionally biased region" description="Basic and acidic residues" evidence="9">
    <location>
        <begin position="250"/>
        <end position="271"/>
    </location>
</feature>
<evidence type="ECO:0000256" key="7">
    <source>
        <dbReference type="ARBA" id="ARBA00023242"/>
    </source>
</evidence>
<dbReference type="Gene3D" id="3.30.710.10">
    <property type="entry name" value="Potassium Channel Kv1.1, Chain A"/>
    <property type="match status" value="1"/>
</dbReference>
<dbReference type="CDD" id="cd18315">
    <property type="entry name" value="BTB_POZ_BAB-like"/>
    <property type="match status" value="1"/>
</dbReference>
<feature type="compositionally biased region" description="Low complexity" evidence="9">
    <location>
        <begin position="161"/>
        <end position="175"/>
    </location>
</feature>
<dbReference type="GO" id="GO:0045467">
    <property type="term" value="P:R7 cell development"/>
    <property type="evidence" value="ECO:0007669"/>
    <property type="project" value="UniProtKB-ARBA"/>
</dbReference>
<dbReference type="PANTHER" id="PTHR23110:SF111">
    <property type="entry name" value="LONGITUDINALS LACKING PROTEIN, ISOFORMS F_I_K_T"/>
    <property type="match status" value="1"/>
</dbReference>
<evidence type="ECO:0000256" key="1">
    <source>
        <dbReference type="ARBA" id="ARBA00004123"/>
    </source>
</evidence>
<evidence type="ECO:0000256" key="5">
    <source>
        <dbReference type="ARBA" id="ARBA00023015"/>
    </source>
</evidence>
<feature type="region of interest" description="Disordered" evidence="9">
    <location>
        <begin position="520"/>
        <end position="559"/>
    </location>
</feature>
<protein>
    <submittedName>
        <fullName evidence="11">Putative longitudinals lacking protein isoform h/m/v</fullName>
    </submittedName>
</protein>
<dbReference type="PROSITE" id="PS50097">
    <property type="entry name" value="BTB"/>
    <property type="match status" value="1"/>
</dbReference>
<dbReference type="Pfam" id="PF00651">
    <property type="entry name" value="BTB"/>
    <property type="match status" value="1"/>
</dbReference>
<dbReference type="SUPFAM" id="SSF54695">
    <property type="entry name" value="POZ domain"/>
    <property type="match status" value="1"/>
</dbReference>
<feature type="compositionally biased region" description="Acidic residues" evidence="9">
    <location>
        <begin position="272"/>
        <end position="294"/>
    </location>
</feature>
<dbReference type="GO" id="GO:0048813">
    <property type="term" value="P:dendrite morphogenesis"/>
    <property type="evidence" value="ECO:0007669"/>
    <property type="project" value="UniProtKB-ARBA"/>
</dbReference>
<proteinExistence type="predicted"/>
<comment type="function">
    <text evidence="8">Putative transcription factor required for axon growth and guidance in the central and peripheral nervous systems. Repels CNS axons away from the midline by promoting the expression of the midline repellent sli and its receptor robo.</text>
</comment>
<dbReference type="AlphaFoldDB" id="A0A6M2DXF1"/>
<keyword evidence="7" id="KW-0539">Nucleus</keyword>
<organism evidence="11">
    <name type="scientific">Xenopsylla cheopis</name>
    <name type="common">Oriental rat flea</name>
    <name type="synonym">Pulex cheopis</name>
    <dbReference type="NCBI Taxonomy" id="163159"/>
    <lineage>
        <taxon>Eukaryota</taxon>
        <taxon>Metazoa</taxon>
        <taxon>Ecdysozoa</taxon>
        <taxon>Arthropoda</taxon>
        <taxon>Hexapoda</taxon>
        <taxon>Insecta</taxon>
        <taxon>Pterygota</taxon>
        <taxon>Neoptera</taxon>
        <taxon>Endopterygota</taxon>
        <taxon>Siphonaptera</taxon>
        <taxon>Pulicidae</taxon>
        <taxon>Xenopsyllinae</taxon>
        <taxon>Xenopsylla</taxon>
    </lineage>
</organism>
<feature type="domain" description="BTB" evidence="10">
    <location>
        <begin position="32"/>
        <end position="97"/>
    </location>
</feature>
<keyword evidence="2" id="KW-0217">Developmental protein</keyword>
<feature type="region of interest" description="Disordered" evidence="9">
    <location>
        <begin position="115"/>
        <end position="320"/>
    </location>
</feature>
<evidence type="ECO:0000313" key="11">
    <source>
        <dbReference type="EMBL" id="NOV49741.1"/>
    </source>
</evidence>
<evidence type="ECO:0000256" key="9">
    <source>
        <dbReference type="SAM" id="MobiDB-lite"/>
    </source>
</evidence>